<dbReference type="AlphaFoldDB" id="A0A6A6IHJ2"/>
<accession>A0A6A6IHJ2</accession>
<dbReference type="EMBL" id="ML987195">
    <property type="protein sequence ID" value="KAF2249040.1"/>
    <property type="molecule type" value="Genomic_DNA"/>
</dbReference>
<feature type="region of interest" description="Disordered" evidence="1">
    <location>
        <begin position="868"/>
        <end position="968"/>
    </location>
</feature>
<dbReference type="Pfam" id="PF02179">
    <property type="entry name" value="BAG"/>
    <property type="match status" value="1"/>
</dbReference>
<feature type="compositionally biased region" description="Basic and acidic residues" evidence="1">
    <location>
        <begin position="617"/>
        <end position="642"/>
    </location>
</feature>
<feature type="region of interest" description="Disordered" evidence="1">
    <location>
        <begin position="1"/>
        <end position="104"/>
    </location>
</feature>
<protein>
    <recommendedName>
        <fullName evidence="2">BAG domain-containing protein</fullName>
    </recommendedName>
</protein>
<feature type="compositionally biased region" description="Acidic residues" evidence="1">
    <location>
        <begin position="884"/>
        <end position="894"/>
    </location>
</feature>
<name>A0A6A6IHJ2_9PLEO</name>
<feature type="compositionally biased region" description="Polar residues" evidence="1">
    <location>
        <begin position="304"/>
        <end position="319"/>
    </location>
</feature>
<gene>
    <name evidence="3" type="ORF">BU26DRAFT_427457</name>
</gene>
<dbReference type="InterPro" id="IPR036533">
    <property type="entry name" value="BAG_dom_sf"/>
</dbReference>
<feature type="compositionally biased region" description="Low complexity" evidence="1">
    <location>
        <begin position="921"/>
        <end position="932"/>
    </location>
</feature>
<evidence type="ECO:0000313" key="4">
    <source>
        <dbReference type="Proteomes" id="UP000800094"/>
    </source>
</evidence>
<feature type="region of interest" description="Disordered" evidence="1">
    <location>
        <begin position="550"/>
        <end position="666"/>
    </location>
</feature>
<reference evidence="3" key="1">
    <citation type="journal article" date="2020" name="Stud. Mycol.">
        <title>101 Dothideomycetes genomes: a test case for predicting lifestyles and emergence of pathogens.</title>
        <authorList>
            <person name="Haridas S."/>
            <person name="Albert R."/>
            <person name="Binder M."/>
            <person name="Bloem J."/>
            <person name="Labutti K."/>
            <person name="Salamov A."/>
            <person name="Andreopoulos B."/>
            <person name="Baker S."/>
            <person name="Barry K."/>
            <person name="Bills G."/>
            <person name="Bluhm B."/>
            <person name="Cannon C."/>
            <person name="Castanera R."/>
            <person name="Culley D."/>
            <person name="Daum C."/>
            <person name="Ezra D."/>
            <person name="Gonzalez J."/>
            <person name="Henrissat B."/>
            <person name="Kuo A."/>
            <person name="Liang C."/>
            <person name="Lipzen A."/>
            <person name="Lutzoni F."/>
            <person name="Magnuson J."/>
            <person name="Mondo S."/>
            <person name="Nolan M."/>
            <person name="Ohm R."/>
            <person name="Pangilinan J."/>
            <person name="Park H.-J."/>
            <person name="Ramirez L."/>
            <person name="Alfaro M."/>
            <person name="Sun H."/>
            <person name="Tritt A."/>
            <person name="Yoshinaga Y."/>
            <person name="Zwiers L.-H."/>
            <person name="Turgeon B."/>
            <person name="Goodwin S."/>
            <person name="Spatafora J."/>
            <person name="Crous P."/>
            <person name="Grigoriev I."/>
        </authorList>
    </citation>
    <scope>NUCLEOTIDE SEQUENCE</scope>
    <source>
        <strain evidence="3">CBS 122368</strain>
    </source>
</reference>
<dbReference type="OrthoDB" id="5204833at2759"/>
<feature type="compositionally biased region" description="Low complexity" evidence="1">
    <location>
        <begin position="11"/>
        <end position="36"/>
    </location>
</feature>
<feature type="compositionally biased region" description="Pro residues" evidence="1">
    <location>
        <begin position="948"/>
        <end position="962"/>
    </location>
</feature>
<sequence length="1058" mass="114882">MARRSARLQKRSPTPSERSTSSWETAQSRSSPQQRRLPSVEEGNESQATTQRQLAAHPAPTEMKTSQRPQPPTASTARTPKNRTPIKPTGEEMHPAHHHASTAKMLEEARWLGFQALGAHTAPPKASGAVVVHATPSKTPVPAAASEMDNIASSPDFRFLFRFKSPLSGLSPTSSSILKDRKEDALADGRALFKADEFTAPADVSPQRKTAVPKGKMSRFSDVHMKEFKKMDSIANHASSFRADPTRFKPANVTLKKSPSKVDLLKPEVSQKGLNKLKRTQSKMDLAESTTRIPPTPLKRTQPKTDVTASSLPRAQSTVRLVPPSRDGRPPTQNGPAAKRVKRTETDDAASTRPVSRDGKPEAGTPAVAKPATPARKITSQTALPRLASRLMTPTKSSLARSQSVKAVKSSSMIPSLLRSTSTRNLFSPTNLAQTVKDGVRESIRKTSNSVQRVRSILRTPSRKFSDDLEKIAAGTHMSPPPGLNLQKALPEVPRTAPVKKHVNFTTSTLERAAEDELGKSPSPMKIRAGSEVPPGAVIYPKLQSGVDYPNLPTGDESPAASPSRRLTFGGATANTPGEFSFKSDKPISFGPASTGTIRMVRKSDASSLVDPKKRKLDTLEETSDKENTEPVHYEGRAEKKMKPTPAEPPKTPSKLPRRTPKRGGSMSKILNFLQQSSATDITDFLTNPRFDDPAYLTTLAVLLAAVFVTMSWFSRAGGNWGGRFSPFGRPGSSPNAGEVSDSDFSYITSEDLAKATDKGRNKASSRPEIVDWDDKNPDRDTDVLVFKNGRTHYPTHFPAQSIRDGDLRISTVRQAAAKKIGVDDPRRIRMFFKGKNLKHDERTAREEGLRGDGTGSEILCAVGEAPVGNMAPGAEDAQHTWSEGEDEEDDTESGLDSATNAATKKKPRKRGGKKNKKKSAAANASGASTPGYSSAAPAGAEYLPIPSHLPGPRPTSAPPANIPRAATPQTPIGKLEAIASKFHTDFVPLCITFMQHPPEEKSKKELEYKKLSETILTQILMKLDGVETEGDQDARMKRKELVREVQGMLNKLDEAMK</sequence>
<organism evidence="3 4">
    <name type="scientific">Trematosphaeria pertusa</name>
    <dbReference type="NCBI Taxonomy" id="390896"/>
    <lineage>
        <taxon>Eukaryota</taxon>
        <taxon>Fungi</taxon>
        <taxon>Dikarya</taxon>
        <taxon>Ascomycota</taxon>
        <taxon>Pezizomycotina</taxon>
        <taxon>Dothideomycetes</taxon>
        <taxon>Pleosporomycetidae</taxon>
        <taxon>Pleosporales</taxon>
        <taxon>Massarineae</taxon>
        <taxon>Trematosphaeriaceae</taxon>
        <taxon>Trematosphaeria</taxon>
    </lineage>
</organism>
<feature type="compositionally biased region" description="Basic residues" evidence="1">
    <location>
        <begin position="1"/>
        <end position="10"/>
    </location>
</feature>
<dbReference type="GO" id="GO:0051087">
    <property type="term" value="F:protein-folding chaperone binding"/>
    <property type="evidence" value="ECO:0007669"/>
    <property type="project" value="InterPro"/>
</dbReference>
<dbReference type="RefSeq" id="XP_033684044.1">
    <property type="nucleotide sequence ID" value="XM_033823730.1"/>
</dbReference>
<evidence type="ECO:0000313" key="3">
    <source>
        <dbReference type="EMBL" id="KAF2249040.1"/>
    </source>
</evidence>
<feature type="region of interest" description="Disordered" evidence="1">
    <location>
        <begin position="756"/>
        <end position="776"/>
    </location>
</feature>
<proteinExistence type="predicted"/>
<dbReference type="PROSITE" id="PS51035">
    <property type="entry name" value="BAG"/>
    <property type="match status" value="1"/>
</dbReference>
<feature type="region of interest" description="Disordered" evidence="1">
    <location>
        <begin position="252"/>
        <end position="413"/>
    </location>
</feature>
<dbReference type="InterPro" id="IPR003103">
    <property type="entry name" value="BAG_domain"/>
</dbReference>
<feature type="domain" description="BAG" evidence="2">
    <location>
        <begin position="999"/>
        <end position="1057"/>
    </location>
</feature>
<evidence type="ECO:0000259" key="2">
    <source>
        <dbReference type="PROSITE" id="PS51035"/>
    </source>
</evidence>
<dbReference type="SUPFAM" id="SSF63491">
    <property type="entry name" value="BAG domain"/>
    <property type="match status" value="1"/>
</dbReference>
<dbReference type="GeneID" id="54577060"/>
<evidence type="ECO:0000256" key="1">
    <source>
        <dbReference type="SAM" id="MobiDB-lite"/>
    </source>
</evidence>
<dbReference type="Proteomes" id="UP000800094">
    <property type="component" value="Unassembled WGS sequence"/>
</dbReference>
<dbReference type="SMART" id="SM00264">
    <property type="entry name" value="BAG"/>
    <property type="match status" value="1"/>
</dbReference>
<keyword evidence="4" id="KW-1185">Reference proteome</keyword>
<feature type="compositionally biased region" description="Polar residues" evidence="1">
    <location>
        <begin position="392"/>
        <end position="413"/>
    </location>
</feature>
<feature type="compositionally biased region" description="Basic residues" evidence="1">
    <location>
        <begin position="904"/>
        <end position="920"/>
    </location>
</feature>
<dbReference type="Gene3D" id="1.20.58.120">
    <property type="entry name" value="BAG domain"/>
    <property type="match status" value="1"/>
</dbReference>
<feature type="compositionally biased region" description="Polar residues" evidence="1">
    <location>
        <begin position="63"/>
        <end position="79"/>
    </location>
</feature>